<keyword evidence="4" id="KW-1185">Reference proteome</keyword>
<comment type="subcellular location">
    <subcellularLocation>
        <location evidence="2">Cytoplasm</location>
    </subcellularLocation>
</comment>
<dbReference type="PANTHER" id="PTHR33515:SF1">
    <property type="entry name" value="RIBOSOME-BINDING FACTOR A, CHLOROPLASTIC-RELATED"/>
    <property type="match status" value="1"/>
</dbReference>
<keyword evidence="1 2" id="KW-0690">Ribosome biogenesis</keyword>
<dbReference type="InterPro" id="IPR015946">
    <property type="entry name" value="KH_dom-like_a/b"/>
</dbReference>
<dbReference type="NCBIfam" id="TIGR00082">
    <property type="entry name" value="rbfA"/>
    <property type="match status" value="1"/>
</dbReference>
<accession>A0AAE3P0Y7</accession>
<keyword evidence="2" id="KW-0963">Cytoplasm</keyword>
<dbReference type="PANTHER" id="PTHR33515">
    <property type="entry name" value="RIBOSOME-BINDING FACTOR A, CHLOROPLASTIC-RELATED"/>
    <property type="match status" value="1"/>
</dbReference>
<proteinExistence type="inferred from homology"/>
<comment type="function">
    <text evidence="2">One of several proteins that assist in the late maturation steps of the functional core of the 30S ribosomal subunit. Associates with free 30S ribosomal subunits (but not with 30S subunits that are part of 70S ribosomes or polysomes). Required for efficient processing of 16S rRNA. May interact with the 5'-terminal helix region of 16S rRNA.</text>
</comment>
<protein>
    <recommendedName>
        <fullName evidence="2">Ribosome-binding factor A</fullName>
    </recommendedName>
</protein>
<dbReference type="RefSeq" id="WP_321534576.1">
    <property type="nucleotide sequence ID" value="NZ_JARGDL010000001.1"/>
</dbReference>
<dbReference type="GO" id="GO:0030490">
    <property type="term" value="P:maturation of SSU-rRNA"/>
    <property type="evidence" value="ECO:0007669"/>
    <property type="project" value="UniProtKB-UniRule"/>
</dbReference>
<reference evidence="3" key="1">
    <citation type="submission" date="2023-03" db="EMBL/GenBank/DDBJ databases">
        <title>Stygiobacter electus gen. nov., sp. nov., facultatively anaerobic thermotolerant bacterium of the class Ignavibacteria from a well of Yessentuki mineral water deposit.</title>
        <authorList>
            <person name="Podosokorskaya O.A."/>
            <person name="Elcheninov A.G."/>
            <person name="Petrova N.F."/>
            <person name="Zavarzina D.G."/>
            <person name="Kublanov I.V."/>
            <person name="Merkel A.Y."/>
        </authorList>
    </citation>
    <scope>NUCLEOTIDE SEQUENCE</scope>
    <source>
        <strain evidence="3">09-Me</strain>
    </source>
</reference>
<dbReference type="PROSITE" id="PS01319">
    <property type="entry name" value="RBFA"/>
    <property type="match status" value="1"/>
</dbReference>
<dbReference type="InterPro" id="IPR023799">
    <property type="entry name" value="RbfA_dom_sf"/>
</dbReference>
<dbReference type="Proteomes" id="UP001221302">
    <property type="component" value="Unassembled WGS sequence"/>
</dbReference>
<evidence type="ECO:0000256" key="2">
    <source>
        <dbReference type="HAMAP-Rule" id="MF_00003"/>
    </source>
</evidence>
<comment type="caution">
    <text evidence="3">The sequence shown here is derived from an EMBL/GenBank/DDBJ whole genome shotgun (WGS) entry which is preliminary data.</text>
</comment>
<dbReference type="InterPro" id="IPR000238">
    <property type="entry name" value="RbfA"/>
</dbReference>
<dbReference type="Gene3D" id="3.30.300.20">
    <property type="match status" value="1"/>
</dbReference>
<comment type="subunit">
    <text evidence="2">Monomer. Binds 30S ribosomal subunits, but not 50S ribosomal subunits or 70S ribosomes.</text>
</comment>
<dbReference type="GO" id="GO:0043024">
    <property type="term" value="F:ribosomal small subunit binding"/>
    <property type="evidence" value="ECO:0007669"/>
    <property type="project" value="TreeGrafter"/>
</dbReference>
<sequence length="118" mass="14046">MASHRLERVSHQIKDELSLIFLHKVQDKKFGLITVTNVKVTPDLREAKIYLSVFEKELRAELLSKVNELKGLIRTELAHKIQLRYVPELFFFIDDTLDYVEKIEKLFKEIHDNEKHED</sequence>
<dbReference type="Pfam" id="PF02033">
    <property type="entry name" value="RBFA"/>
    <property type="match status" value="1"/>
</dbReference>
<organism evidence="3 4">
    <name type="scientific">Stygiobacter electus</name>
    <dbReference type="NCBI Taxonomy" id="3032292"/>
    <lineage>
        <taxon>Bacteria</taxon>
        <taxon>Pseudomonadati</taxon>
        <taxon>Ignavibacteriota</taxon>
        <taxon>Ignavibacteria</taxon>
        <taxon>Ignavibacteriales</taxon>
        <taxon>Melioribacteraceae</taxon>
        <taxon>Stygiobacter</taxon>
    </lineage>
</organism>
<dbReference type="GO" id="GO:0005829">
    <property type="term" value="C:cytosol"/>
    <property type="evidence" value="ECO:0007669"/>
    <property type="project" value="TreeGrafter"/>
</dbReference>
<evidence type="ECO:0000313" key="3">
    <source>
        <dbReference type="EMBL" id="MDF1610810.1"/>
    </source>
</evidence>
<dbReference type="HAMAP" id="MF_00003">
    <property type="entry name" value="RbfA"/>
    <property type="match status" value="1"/>
</dbReference>
<comment type="similarity">
    <text evidence="2">Belongs to the RbfA family.</text>
</comment>
<evidence type="ECO:0000313" key="4">
    <source>
        <dbReference type="Proteomes" id="UP001221302"/>
    </source>
</evidence>
<dbReference type="SUPFAM" id="SSF89919">
    <property type="entry name" value="Ribosome-binding factor A, RbfA"/>
    <property type="match status" value="1"/>
</dbReference>
<dbReference type="EMBL" id="JARGDL010000001">
    <property type="protein sequence ID" value="MDF1610810.1"/>
    <property type="molecule type" value="Genomic_DNA"/>
</dbReference>
<evidence type="ECO:0000256" key="1">
    <source>
        <dbReference type="ARBA" id="ARBA00022517"/>
    </source>
</evidence>
<gene>
    <name evidence="2 3" type="primary">rbfA</name>
    <name evidence="3" type="ORF">P0M35_01485</name>
</gene>
<dbReference type="InterPro" id="IPR020053">
    <property type="entry name" value="Ribosome-bd_factorA_CS"/>
</dbReference>
<dbReference type="AlphaFoldDB" id="A0AAE3P0Y7"/>
<name>A0AAE3P0Y7_9BACT</name>